<protein>
    <submittedName>
        <fullName evidence="2">Uncharacterized protein</fullName>
    </submittedName>
</protein>
<dbReference type="Proteomes" id="UP000289738">
    <property type="component" value="Chromosome B08"/>
</dbReference>
<keyword evidence="1" id="KW-0812">Transmembrane</keyword>
<gene>
    <name evidence="2" type="ORF">Ahy_B08g092305</name>
</gene>
<evidence type="ECO:0000313" key="3">
    <source>
        <dbReference type="Proteomes" id="UP000289738"/>
    </source>
</evidence>
<evidence type="ECO:0000256" key="1">
    <source>
        <dbReference type="SAM" id="Phobius"/>
    </source>
</evidence>
<organism evidence="2 3">
    <name type="scientific">Arachis hypogaea</name>
    <name type="common">Peanut</name>
    <dbReference type="NCBI Taxonomy" id="3818"/>
    <lineage>
        <taxon>Eukaryota</taxon>
        <taxon>Viridiplantae</taxon>
        <taxon>Streptophyta</taxon>
        <taxon>Embryophyta</taxon>
        <taxon>Tracheophyta</taxon>
        <taxon>Spermatophyta</taxon>
        <taxon>Magnoliopsida</taxon>
        <taxon>eudicotyledons</taxon>
        <taxon>Gunneridae</taxon>
        <taxon>Pentapetalae</taxon>
        <taxon>rosids</taxon>
        <taxon>fabids</taxon>
        <taxon>Fabales</taxon>
        <taxon>Fabaceae</taxon>
        <taxon>Papilionoideae</taxon>
        <taxon>50 kb inversion clade</taxon>
        <taxon>dalbergioids sensu lato</taxon>
        <taxon>Dalbergieae</taxon>
        <taxon>Pterocarpus clade</taxon>
        <taxon>Arachis</taxon>
    </lineage>
</organism>
<dbReference type="STRING" id="3818.A0A444Y3L9"/>
<dbReference type="EMBL" id="SDMP01000018">
    <property type="protein sequence ID" value="RYQ96524.1"/>
    <property type="molecule type" value="Genomic_DNA"/>
</dbReference>
<accession>A0A444Y3L9</accession>
<feature type="transmembrane region" description="Helical" evidence="1">
    <location>
        <begin position="14"/>
        <end position="31"/>
    </location>
</feature>
<dbReference type="AlphaFoldDB" id="A0A444Y3L9"/>
<reference evidence="2 3" key="1">
    <citation type="submission" date="2019-01" db="EMBL/GenBank/DDBJ databases">
        <title>Sequencing of cultivated peanut Arachis hypogaea provides insights into genome evolution and oil improvement.</title>
        <authorList>
            <person name="Chen X."/>
        </authorList>
    </citation>
    <scope>NUCLEOTIDE SEQUENCE [LARGE SCALE GENOMIC DNA]</scope>
    <source>
        <strain evidence="3">cv. Fuhuasheng</strain>
        <tissue evidence="2">Leaves</tissue>
    </source>
</reference>
<name>A0A444Y3L9_ARAHY</name>
<evidence type="ECO:0000313" key="2">
    <source>
        <dbReference type="EMBL" id="RYQ96524.1"/>
    </source>
</evidence>
<sequence>MTGEEVSGPAGPKVLRLLYFVGAGVICTAAINKYRDYERKTLIQQQQQLKTKAVAVEAPTSPDSAVATHLRTADCFHVSCNLEIIGLRCILYPPETLLSWRAVHKTTVFAQCFASGKKKMGVDLCRCSLMQIQIRLRLSSSEQGEITYFSEPWNWKPIKWL</sequence>
<keyword evidence="3" id="KW-1185">Reference proteome</keyword>
<keyword evidence="1" id="KW-1133">Transmembrane helix</keyword>
<keyword evidence="1" id="KW-0472">Membrane</keyword>
<proteinExistence type="predicted"/>
<comment type="caution">
    <text evidence="2">The sequence shown here is derived from an EMBL/GenBank/DDBJ whole genome shotgun (WGS) entry which is preliminary data.</text>
</comment>